<name>A0A4R6DZG0_9RHOO</name>
<dbReference type="OrthoDB" id="5293507at2"/>
<dbReference type="PROSITE" id="PS50977">
    <property type="entry name" value="HTH_TETR_2"/>
    <property type="match status" value="1"/>
</dbReference>
<dbReference type="InterPro" id="IPR001647">
    <property type="entry name" value="HTH_TetR"/>
</dbReference>
<keyword evidence="1" id="KW-0175">Coiled coil</keyword>
<dbReference type="Gene3D" id="1.10.357.10">
    <property type="entry name" value="Tetracycline Repressor, domain 2"/>
    <property type="match status" value="1"/>
</dbReference>
<accession>A0A4R6DZG0</accession>
<evidence type="ECO:0000256" key="4">
    <source>
        <dbReference type="SAM" id="MobiDB-lite"/>
    </source>
</evidence>
<reference evidence="6 7" key="1">
    <citation type="submission" date="2019-03" db="EMBL/GenBank/DDBJ databases">
        <title>Genomic Encyclopedia of Type Strains, Phase IV (KMG-IV): sequencing the most valuable type-strain genomes for metagenomic binning, comparative biology and taxonomic classification.</title>
        <authorList>
            <person name="Goeker M."/>
        </authorList>
    </citation>
    <scope>NUCLEOTIDE SEQUENCE [LARGE SCALE GENOMIC DNA]</scope>
    <source>
        <strain evidence="6 7">DSM 12121</strain>
    </source>
</reference>
<evidence type="ECO:0000259" key="5">
    <source>
        <dbReference type="PROSITE" id="PS50977"/>
    </source>
</evidence>
<feature type="compositionally biased region" description="Basic and acidic residues" evidence="4">
    <location>
        <begin position="1"/>
        <end position="19"/>
    </location>
</feature>
<dbReference type="EMBL" id="SNVV01000008">
    <property type="protein sequence ID" value="TDN50761.1"/>
    <property type="molecule type" value="Genomic_DNA"/>
</dbReference>
<gene>
    <name evidence="6" type="ORF">C7389_1084</name>
</gene>
<evidence type="ECO:0000313" key="6">
    <source>
        <dbReference type="EMBL" id="TDN50761.1"/>
    </source>
</evidence>
<keyword evidence="7" id="KW-1185">Reference proteome</keyword>
<feature type="region of interest" description="Disordered" evidence="4">
    <location>
        <begin position="1"/>
        <end position="33"/>
    </location>
</feature>
<comment type="caution">
    <text evidence="6">The sequence shown here is derived from an EMBL/GenBank/DDBJ whole genome shotgun (WGS) entry which is preliminary data.</text>
</comment>
<evidence type="ECO:0000256" key="2">
    <source>
        <dbReference type="ARBA" id="ARBA00023125"/>
    </source>
</evidence>
<evidence type="ECO:0000256" key="3">
    <source>
        <dbReference type="PROSITE-ProRule" id="PRU00335"/>
    </source>
</evidence>
<dbReference type="SUPFAM" id="SSF46689">
    <property type="entry name" value="Homeodomain-like"/>
    <property type="match status" value="1"/>
</dbReference>
<dbReference type="InterPro" id="IPR050109">
    <property type="entry name" value="HTH-type_TetR-like_transc_reg"/>
</dbReference>
<proteinExistence type="predicted"/>
<dbReference type="GO" id="GO:0000976">
    <property type="term" value="F:transcription cis-regulatory region binding"/>
    <property type="evidence" value="ECO:0007669"/>
    <property type="project" value="TreeGrafter"/>
</dbReference>
<dbReference type="InterPro" id="IPR009057">
    <property type="entry name" value="Homeodomain-like_sf"/>
</dbReference>
<dbReference type="Pfam" id="PF00440">
    <property type="entry name" value="TetR_N"/>
    <property type="match status" value="1"/>
</dbReference>
<protein>
    <submittedName>
        <fullName evidence="6">TetR family transcriptional regulator</fullName>
    </submittedName>
</protein>
<dbReference type="AlphaFoldDB" id="A0A4R6DZG0"/>
<dbReference type="PANTHER" id="PTHR30055">
    <property type="entry name" value="HTH-TYPE TRANSCRIPTIONAL REGULATOR RUTR"/>
    <property type="match status" value="1"/>
</dbReference>
<organism evidence="6 7">
    <name type="scientific">Azoarcus indigens</name>
    <dbReference type="NCBI Taxonomy" id="29545"/>
    <lineage>
        <taxon>Bacteria</taxon>
        <taxon>Pseudomonadati</taxon>
        <taxon>Pseudomonadota</taxon>
        <taxon>Betaproteobacteria</taxon>
        <taxon>Rhodocyclales</taxon>
        <taxon>Zoogloeaceae</taxon>
        <taxon>Azoarcus</taxon>
    </lineage>
</organism>
<dbReference type="Proteomes" id="UP000295129">
    <property type="component" value="Unassembled WGS sequence"/>
</dbReference>
<feature type="domain" description="HTH tetR-type" evidence="5">
    <location>
        <begin position="30"/>
        <end position="90"/>
    </location>
</feature>
<dbReference type="PANTHER" id="PTHR30055:SF183">
    <property type="entry name" value="NUCLEOID OCCLUSION FACTOR SLMA"/>
    <property type="match status" value="1"/>
</dbReference>
<dbReference type="PRINTS" id="PR00455">
    <property type="entry name" value="HTHTETR"/>
</dbReference>
<evidence type="ECO:0000256" key="1">
    <source>
        <dbReference type="ARBA" id="ARBA00023054"/>
    </source>
</evidence>
<feature type="DNA-binding region" description="H-T-H motif" evidence="3">
    <location>
        <begin position="53"/>
        <end position="72"/>
    </location>
</feature>
<sequence>MNAIRERRGAETAEAGERRPPRRPRRRMPESRRGELMDAAERLFLAKGVAATSVDDITTAAQVAKGTFYVYFPSRDALLAALQQRFVDGFCQRVDAALARRRTSDWNGRLRAWFATALDTLLDQLVLHDMLFHELGHDHRDLIHDNPVVTQLAALVSQGVAAGVWHAAEPRYIAIIMFHGMHGLADDLAAQAQSGNKAARKRLADTLFNTFSSAMRPLVP</sequence>
<dbReference type="GO" id="GO:0003700">
    <property type="term" value="F:DNA-binding transcription factor activity"/>
    <property type="evidence" value="ECO:0007669"/>
    <property type="project" value="TreeGrafter"/>
</dbReference>
<evidence type="ECO:0000313" key="7">
    <source>
        <dbReference type="Proteomes" id="UP000295129"/>
    </source>
</evidence>
<keyword evidence="2 3" id="KW-0238">DNA-binding</keyword>